<dbReference type="SMART" id="SM00066">
    <property type="entry name" value="GAL4"/>
    <property type="match status" value="1"/>
</dbReference>
<name>A0A1E3QR85_9ASCO</name>
<gene>
    <name evidence="2" type="ORF">BABINDRAFT_161183</name>
</gene>
<dbReference type="Pfam" id="PF00172">
    <property type="entry name" value="Zn_clus"/>
    <property type="match status" value="1"/>
</dbReference>
<dbReference type="PROSITE" id="PS00463">
    <property type="entry name" value="ZN2_CY6_FUNGAL_1"/>
    <property type="match status" value="1"/>
</dbReference>
<dbReference type="RefSeq" id="XP_018985541.1">
    <property type="nucleotide sequence ID" value="XM_019128689.1"/>
</dbReference>
<feature type="domain" description="Zn(2)-C6 fungal-type" evidence="1">
    <location>
        <begin position="214"/>
        <end position="244"/>
    </location>
</feature>
<dbReference type="AlphaFoldDB" id="A0A1E3QR85"/>
<dbReference type="STRING" id="984486.A0A1E3QR85"/>
<accession>A0A1E3QR85</accession>
<evidence type="ECO:0000313" key="3">
    <source>
        <dbReference type="Proteomes" id="UP000094336"/>
    </source>
</evidence>
<dbReference type="GO" id="GO:0000981">
    <property type="term" value="F:DNA-binding transcription factor activity, RNA polymerase II-specific"/>
    <property type="evidence" value="ECO:0007669"/>
    <property type="project" value="InterPro"/>
</dbReference>
<dbReference type="Proteomes" id="UP000094336">
    <property type="component" value="Unassembled WGS sequence"/>
</dbReference>
<dbReference type="GO" id="GO:0008270">
    <property type="term" value="F:zinc ion binding"/>
    <property type="evidence" value="ECO:0007669"/>
    <property type="project" value="InterPro"/>
</dbReference>
<dbReference type="PROSITE" id="PS50048">
    <property type="entry name" value="ZN2_CY6_FUNGAL_2"/>
    <property type="match status" value="1"/>
</dbReference>
<dbReference type="EMBL" id="KV454430">
    <property type="protein sequence ID" value="ODQ80213.1"/>
    <property type="molecule type" value="Genomic_DNA"/>
</dbReference>
<dbReference type="SUPFAM" id="SSF57701">
    <property type="entry name" value="Zn2/Cys6 DNA-binding domain"/>
    <property type="match status" value="1"/>
</dbReference>
<protein>
    <recommendedName>
        <fullName evidence="1">Zn(2)-C6 fungal-type domain-containing protein</fullName>
    </recommendedName>
</protein>
<dbReference type="InterPro" id="IPR036864">
    <property type="entry name" value="Zn2-C6_fun-type_DNA-bd_sf"/>
</dbReference>
<dbReference type="CDD" id="cd00067">
    <property type="entry name" value="GAL4"/>
    <property type="match status" value="1"/>
</dbReference>
<keyword evidence="3" id="KW-1185">Reference proteome</keyword>
<organism evidence="2 3">
    <name type="scientific">Babjeviella inositovora NRRL Y-12698</name>
    <dbReference type="NCBI Taxonomy" id="984486"/>
    <lineage>
        <taxon>Eukaryota</taxon>
        <taxon>Fungi</taxon>
        <taxon>Dikarya</taxon>
        <taxon>Ascomycota</taxon>
        <taxon>Saccharomycotina</taxon>
        <taxon>Pichiomycetes</taxon>
        <taxon>Serinales incertae sedis</taxon>
        <taxon>Babjeviella</taxon>
    </lineage>
</organism>
<evidence type="ECO:0000259" key="1">
    <source>
        <dbReference type="PROSITE" id="PS50048"/>
    </source>
</evidence>
<dbReference type="OrthoDB" id="5418899at2759"/>
<dbReference type="InterPro" id="IPR001138">
    <property type="entry name" value="Zn2Cys6_DnaBD"/>
</dbReference>
<dbReference type="GeneID" id="30146542"/>
<proteinExistence type="predicted"/>
<reference evidence="3" key="1">
    <citation type="submission" date="2016-05" db="EMBL/GenBank/DDBJ databases">
        <title>Comparative genomics of biotechnologically important yeasts.</title>
        <authorList>
            <consortium name="DOE Joint Genome Institute"/>
            <person name="Riley R."/>
            <person name="Haridas S."/>
            <person name="Wolfe K.H."/>
            <person name="Lopes M.R."/>
            <person name="Hittinger C.T."/>
            <person name="Goker M."/>
            <person name="Salamov A."/>
            <person name="Wisecaver J."/>
            <person name="Long T.M."/>
            <person name="Aerts A.L."/>
            <person name="Barry K."/>
            <person name="Choi C."/>
            <person name="Clum A."/>
            <person name="Coughlan A.Y."/>
            <person name="Deshpande S."/>
            <person name="Douglass A.P."/>
            <person name="Hanson S.J."/>
            <person name="Klenk H.-P."/>
            <person name="Labutti K."/>
            <person name="Lapidus A."/>
            <person name="Lindquist E."/>
            <person name="Lipzen A."/>
            <person name="Meier-Kolthoff J.P."/>
            <person name="Ohm R.A."/>
            <person name="Otillar R.P."/>
            <person name="Pangilinan J."/>
            <person name="Peng Y."/>
            <person name="Rokas A."/>
            <person name="Rosa C.A."/>
            <person name="Scheuner C."/>
            <person name="Sibirny A.A."/>
            <person name="Slot J.C."/>
            <person name="Stielow J.B."/>
            <person name="Sun H."/>
            <person name="Kurtzman C.P."/>
            <person name="Blackwell M."/>
            <person name="Grigoriev I.V."/>
            <person name="Jeffries T.W."/>
        </authorList>
    </citation>
    <scope>NUCLEOTIDE SEQUENCE [LARGE SCALE GENOMIC DNA]</scope>
    <source>
        <strain evidence="3">NRRL Y-12698</strain>
    </source>
</reference>
<sequence>MEHNWLTAFPGSMSTPPDYSRGNNILNSSHPQQQEGYLVALPTDMPFEVPKTDLNFGYSSNPSFLGNSYIFGNSQFNLYHHQAHQLQYPHSFQLFQQQQFHTPSLISAYPSLPIQKNLNDQFNNSSCHSSIPFNTAPATSPIFRSKDPNKSLSCRQEKAEGLNSVSASSYDGHKTFRAVYMSTNSSYSGSSYSSNGKISKDGEKKSVMKRSRMGCLTCRSRKKRCCESRPECYECRRLGFNCVWPVPGSEHKNRNRAARLEESMMDHAEFFKIKVLRGIVEYRITG</sequence>
<evidence type="ECO:0000313" key="2">
    <source>
        <dbReference type="EMBL" id="ODQ80213.1"/>
    </source>
</evidence>
<dbReference type="Gene3D" id="4.10.240.10">
    <property type="entry name" value="Zn(2)-C6 fungal-type DNA-binding domain"/>
    <property type="match status" value="1"/>
</dbReference>